<dbReference type="InterPro" id="IPR001910">
    <property type="entry name" value="Inosine/uridine_hydrolase_dom"/>
</dbReference>
<evidence type="ECO:0000259" key="3">
    <source>
        <dbReference type="Pfam" id="PF01156"/>
    </source>
</evidence>
<dbReference type="Gene3D" id="3.90.245.10">
    <property type="entry name" value="Ribonucleoside hydrolase-like"/>
    <property type="match status" value="1"/>
</dbReference>
<reference evidence="4 5" key="1">
    <citation type="journal article" date="2019" name="Nat. Microbiol.">
        <title>Mediterranean grassland soil C-N compound turnover is dependent on rainfall and depth, and is mediated by genomically divergent microorganisms.</title>
        <authorList>
            <person name="Diamond S."/>
            <person name="Andeer P.F."/>
            <person name="Li Z."/>
            <person name="Crits-Christoph A."/>
            <person name="Burstein D."/>
            <person name="Anantharaman K."/>
            <person name="Lane K.R."/>
            <person name="Thomas B.C."/>
            <person name="Pan C."/>
            <person name="Northen T.R."/>
            <person name="Banfield J.F."/>
        </authorList>
    </citation>
    <scope>NUCLEOTIDE SEQUENCE [LARGE SCALE GENOMIC DNA]</scope>
    <source>
        <strain evidence="4">NP_6</strain>
    </source>
</reference>
<comment type="caution">
    <text evidence="4">The sequence shown here is derived from an EMBL/GenBank/DDBJ whole genome shotgun (WGS) entry which is preliminary data.</text>
</comment>
<keyword evidence="1 4" id="KW-0378">Hydrolase</keyword>
<dbReference type="PANTHER" id="PTHR12304:SF4">
    <property type="entry name" value="URIDINE NUCLEOSIDASE"/>
    <property type="match status" value="1"/>
</dbReference>
<keyword evidence="2" id="KW-0326">Glycosidase</keyword>
<feature type="domain" description="Inosine/uridine-preferring nucleoside hydrolase" evidence="3">
    <location>
        <begin position="13"/>
        <end position="307"/>
    </location>
</feature>
<dbReference type="SUPFAM" id="SSF53590">
    <property type="entry name" value="Nucleoside hydrolase"/>
    <property type="match status" value="1"/>
</dbReference>
<name>A0A537JQX1_9BACT</name>
<evidence type="ECO:0000256" key="2">
    <source>
        <dbReference type="ARBA" id="ARBA00023295"/>
    </source>
</evidence>
<organism evidence="4 5">
    <name type="scientific">Candidatus Segetimicrobium genomatis</name>
    <dbReference type="NCBI Taxonomy" id="2569760"/>
    <lineage>
        <taxon>Bacteria</taxon>
        <taxon>Bacillati</taxon>
        <taxon>Candidatus Sysuimicrobiota</taxon>
        <taxon>Candidatus Sysuimicrobiia</taxon>
        <taxon>Candidatus Sysuimicrobiales</taxon>
        <taxon>Candidatus Segetimicrobiaceae</taxon>
        <taxon>Candidatus Segetimicrobium</taxon>
    </lineage>
</organism>
<protein>
    <submittedName>
        <fullName evidence="4">Nucleoside hydrolase</fullName>
    </submittedName>
</protein>
<accession>A0A537JQX1</accession>
<sequence length="324" mass="35013">MRAGVRRMPPRRVIIDTDPGIDDAQAILFAFLCGQFQIDAVTCVFGNVPVDLAALNALRLIELADRPEVPVYLGAPEPLLRRRLRFAPMVHGEDGLGNVDWPRPAGRPAPGYAPVELARRALEAPGQIAVLTLGPLTNIALAMRLDPRFAGAVKEIIAMGGTALGPGNVSAVASANIMNDPEAAKVVYGAGVPLTMVGLDVTKRVRITPERRDRMKAAGTRIAEFVYRITGFYAGAYLKEGIAGFPVHDLVVMAYALRPDLFEVKRLPVDVETEGALTDGMTVVDFRPFTDRPANVTVCLNADADGILDWYERVITSAGERDSR</sequence>
<dbReference type="GO" id="GO:0008477">
    <property type="term" value="F:purine nucleosidase activity"/>
    <property type="evidence" value="ECO:0007669"/>
    <property type="project" value="TreeGrafter"/>
</dbReference>
<dbReference type="CDD" id="cd02651">
    <property type="entry name" value="nuc_hydro_IU_UC_XIUA"/>
    <property type="match status" value="1"/>
</dbReference>
<dbReference type="GO" id="GO:0005829">
    <property type="term" value="C:cytosol"/>
    <property type="evidence" value="ECO:0007669"/>
    <property type="project" value="TreeGrafter"/>
</dbReference>
<dbReference type="AlphaFoldDB" id="A0A537JQX1"/>
<evidence type="ECO:0000313" key="4">
    <source>
        <dbReference type="EMBL" id="TMI85576.1"/>
    </source>
</evidence>
<dbReference type="GO" id="GO:0006152">
    <property type="term" value="P:purine nucleoside catabolic process"/>
    <property type="evidence" value="ECO:0007669"/>
    <property type="project" value="TreeGrafter"/>
</dbReference>
<dbReference type="EMBL" id="VBAN01000001">
    <property type="protein sequence ID" value="TMI85576.1"/>
    <property type="molecule type" value="Genomic_DNA"/>
</dbReference>
<evidence type="ECO:0000256" key="1">
    <source>
        <dbReference type="ARBA" id="ARBA00022801"/>
    </source>
</evidence>
<proteinExistence type="predicted"/>
<dbReference type="Pfam" id="PF01156">
    <property type="entry name" value="IU_nuc_hydro"/>
    <property type="match status" value="1"/>
</dbReference>
<dbReference type="InterPro" id="IPR023186">
    <property type="entry name" value="IUNH"/>
</dbReference>
<gene>
    <name evidence="4" type="ORF">E6H03_00080</name>
</gene>
<dbReference type="Proteomes" id="UP000318093">
    <property type="component" value="Unassembled WGS sequence"/>
</dbReference>
<dbReference type="PANTHER" id="PTHR12304">
    <property type="entry name" value="INOSINE-URIDINE PREFERRING NUCLEOSIDE HYDROLASE"/>
    <property type="match status" value="1"/>
</dbReference>
<dbReference type="InterPro" id="IPR036452">
    <property type="entry name" value="Ribo_hydro-like"/>
</dbReference>
<evidence type="ECO:0000313" key="5">
    <source>
        <dbReference type="Proteomes" id="UP000318093"/>
    </source>
</evidence>